<dbReference type="RefSeq" id="WP_100143668.1">
    <property type="nucleotide sequence ID" value="NZ_BMKO01000001.1"/>
</dbReference>
<gene>
    <name evidence="1" type="ORF">GCM10011520_02940</name>
</gene>
<keyword evidence="2" id="KW-1185">Reference proteome</keyword>
<evidence type="ECO:0000313" key="1">
    <source>
        <dbReference type="EMBL" id="GGE65588.1"/>
    </source>
</evidence>
<comment type="caution">
    <text evidence="1">The sequence shown here is derived from an EMBL/GenBank/DDBJ whole genome shotgun (WGS) entry which is preliminary data.</text>
</comment>
<protein>
    <recommendedName>
        <fullName evidence="3">Transposase</fullName>
    </recommendedName>
</protein>
<accession>A0ABQ1SUG5</accession>
<sequence length="85" mass="9943">MQLSAKGHRQLAEVYEKLAWRCVRASHWYTGKVENIENPFETYLNDNPEQRARILEKAETWILKAEHFSRLIRVNMEKAGKGGEA</sequence>
<organism evidence="1 2">
    <name type="scientific">Shewanella carassii</name>
    <dbReference type="NCBI Taxonomy" id="1987584"/>
    <lineage>
        <taxon>Bacteria</taxon>
        <taxon>Pseudomonadati</taxon>
        <taxon>Pseudomonadota</taxon>
        <taxon>Gammaproteobacteria</taxon>
        <taxon>Alteromonadales</taxon>
        <taxon>Shewanellaceae</taxon>
        <taxon>Shewanella</taxon>
    </lineage>
</organism>
<name>A0ABQ1SUG5_9GAMM</name>
<evidence type="ECO:0008006" key="3">
    <source>
        <dbReference type="Google" id="ProtNLM"/>
    </source>
</evidence>
<dbReference type="EMBL" id="BMKO01000001">
    <property type="protein sequence ID" value="GGE65588.1"/>
    <property type="molecule type" value="Genomic_DNA"/>
</dbReference>
<reference evidence="2" key="1">
    <citation type="journal article" date="2019" name="Int. J. Syst. Evol. Microbiol.">
        <title>The Global Catalogue of Microorganisms (GCM) 10K type strain sequencing project: providing services to taxonomists for standard genome sequencing and annotation.</title>
        <authorList>
            <consortium name="The Broad Institute Genomics Platform"/>
            <consortium name="The Broad Institute Genome Sequencing Center for Infectious Disease"/>
            <person name="Wu L."/>
            <person name="Ma J."/>
        </authorList>
    </citation>
    <scope>NUCLEOTIDE SEQUENCE [LARGE SCALE GENOMIC DNA]</scope>
    <source>
        <strain evidence="2">CGMCC 1.16033</strain>
    </source>
</reference>
<proteinExistence type="predicted"/>
<dbReference type="Proteomes" id="UP000606498">
    <property type="component" value="Unassembled WGS sequence"/>
</dbReference>
<evidence type="ECO:0000313" key="2">
    <source>
        <dbReference type="Proteomes" id="UP000606498"/>
    </source>
</evidence>